<evidence type="ECO:0000256" key="1">
    <source>
        <dbReference type="SAM" id="MobiDB-lite"/>
    </source>
</evidence>
<name>A0A9P7H7Y8_9HYPO</name>
<comment type="caution">
    <text evidence="3">The sequence shown here is derived from an EMBL/GenBank/DDBJ whole genome shotgun (WGS) entry which is preliminary data.</text>
</comment>
<dbReference type="AlphaFoldDB" id="A0A9P7H7Y8"/>
<organism evidence="3 4">
    <name type="scientific">Fusarium avenaceum</name>
    <dbReference type="NCBI Taxonomy" id="40199"/>
    <lineage>
        <taxon>Eukaryota</taxon>
        <taxon>Fungi</taxon>
        <taxon>Dikarya</taxon>
        <taxon>Ascomycota</taxon>
        <taxon>Pezizomycotina</taxon>
        <taxon>Sordariomycetes</taxon>
        <taxon>Hypocreomycetidae</taxon>
        <taxon>Hypocreales</taxon>
        <taxon>Nectriaceae</taxon>
        <taxon>Fusarium</taxon>
        <taxon>Fusarium tricinctum species complex</taxon>
    </lineage>
</organism>
<feature type="compositionally biased region" description="Polar residues" evidence="1">
    <location>
        <begin position="88"/>
        <end position="98"/>
    </location>
</feature>
<evidence type="ECO:0008006" key="5">
    <source>
        <dbReference type="Google" id="ProtNLM"/>
    </source>
</evidence>
<keyword evidence="4" id="KW-1185">Reference proteome</keyword>
<feature type="compositionally biased region" description="Low complexity" evidence="1">
    <location>
        <begin position="30"/>
        <end position="48"/>
    </location>
</feature>
<feature type="region of interest" description="Disordered" evidence="1">
    <location>
        <begin position="257"/>
        <end position="366"/>
    </location>
</feature>
<feature type="signal peptide" evidence="2">
    <location>
        <begin position="1"/>
        <end position="18"/>
    </location>
</feature>
<feature type="chain" id="PRO_5040348073" description="Cell wall protein" evidence="2">
    <location>
        <begin position="19"/>
        <end position="388"/>
    </location>
</feature>
<feature type="compositionally biased region" description="Polar residues" evidence="1">
    <location>
        <begin position="257"/>
        <end position="280"/>
    </location>
</feature>
<protein>
    <recommendedName>
        <fullName evidence="5">Cell wall protein</fullName>
    </recommendedName>
</protein>
<feature type="compositionally biased region" description="Gly residues" evidence="1">
    <location>
        <begin position="316"/>
        <end position="349"/>
    </location>
</feature>
<feature type="compositionally biased region" description="Low complexity" evidence="1">
    <location>
        <begin position="146"/>
        <end position="161"/>
    </location>
</feature>
<keyword evidence="2" id="KW-0732">Signal</keyword>
<reference evidence="3" key="1">
    <citation type="submission" date="2021-04" db="EMBL/GenBank/DDBJ databases">
        <title>Draft genome of Fusarium avenaceum strain F156N33, isolated from an atmospheric sample in Virginia.</title>
        <authorList>
            <person name="Yang S."/>
            <person name="Vinatzer B.A."/>
            <person name="Coleman J."/>
        </authorList>
    </citation>
    <scope>NUCLEOTIDE SEQUENCE</scope>
    <source>
        <strain evidence="3">F156N33</strain>
    </source>
</reference>
<dbReference type="Proteomes" id="UP000782241">
    <property type="component" value="Unassembled WGS sequence"/>
</dbReference>
<feature type="compositionally biased region" description="Low complexity" evidence="1">
    <location>
        <begin position="112"/>
        <end position="138"/>
    </location>
</feature>
<accession>A0A9P7H7Y8</accession>
<evidence type="ECO:0000256" key="2">
    <source>
        <dbReference type="SAM" id="SignalP"/>
    </source>
</evidence>
<sequence length="388" mass="37945">MRFSGSLIFGLLAVNGLAQTVVPDQQPSDVAQPEASAPAAEEPSVPAQNQPSVPADNGDDASPTDAGDSPIATAVPEPTADDPEETAGASQISGGEQPTATASDGDDDEEATTAAEETATADASATGDDDATATATATDTDDDATDTATVTATSSSAPTSTEAVVEINLNNATIGDNAELIKVDGKPAIKLNAPANGQATFSVPVETDDDDDFASDDLIYIVASIRVGEASGSAKLRRRDTQTDCSLQIQAGGQTVYNEPLSTNNGEFQDVTSSGISSSDMGKGNVEVTQKCGDKPEPLTVRNVRAGTESAVKSSGGSGSGGSGGGSGESGSGKGGSGSSGSGSNGGSGSATTGAGARETGDSGNLGIKAEASIGAFAAAILAAAALF</sequence>
<gene>
    <name evidence="3" type="ORF">KAF25_003589</name>
</gene>
<evidence type="ECO:0000313" key="3">
    <source>
        <dbReference type="EMBL" id="KAG5660067.1"/>
    </source>
</evidence>
<proteinExistence type="predicted"/>
<evidence type="ECO:0000313" key="4">
    <source>
        <dbReference type="Proteomes" id="UP000782241"/>
    </source>
</evidence>
<dbReference type="EMBL" id="JAGPUO010000010">
    <property type="protein sequence ID" value="KAG5660067.1"/>
    <property type="molecule type" value="Genomic_DNA"/>
</dbReference>
<feature type="region of interest" description="Disordered" evidence="1">
    <location>
        <begin position="24"/>
        <end position="161"/>
    </location>
</feature>